<dbReference type="InterPro" id="IPR047699">
    <property type="entry name" value="Permease_put_prefix"/>
</dbReference>
<dbReference type="GO" id="GO:0022857">
    <property type="term" value="F:transmembrane transporter activity"/>
    <property type="evidence" value="ECO:0007669"/>
    <property type="project" value="TreeGrafter"/>
</dbReference>
<gene>
    <name evidence="9" type="ORF">IC229_16825</name>
</gene>
<keyword evidence="2" id="KW-1003">Cell membrane</keyword>
<dbReference type="AlphaFoldDB" id="A0A927AT13"/>
<feature type="transmembrane region" description="Helical" evidence="6">
    <location>
        <begin position="479"/>
        <end position="503"/>
    </location>
</feature>
<comment type="subcellular location">
    <subcellularLocation>
        <location evidence="1">Cell membrane</location>
        <topology evidence="1">Multi-pass membrane protein</topology>
    </subcellularLocation>
</comment>
<keyword evidence="3 6" id="KW-0812">Transmembrane</keyword>
<evidence type="ECO:0000256" key="5">
    <source>
        <dbReference type="ARBA" id="ARBA00023136"/>
    </source>
</evidence>
<feature type="transmembrane region" description="Helical" evidence="6">
    <location>
        <begin position="388"/>
        <end position="414"/>
    </location>
</feature>
<dbReference type="GO" id="GO:0005886">
    <property type="term" value="C:plasma membrane"/>
    <property type="evidence" value="ECO:0007669"/>
    <property type="project" value="UniProtKB-SubCell"/>
</dbReference>
<protein>
    <submittedName>
        <fullName evidence="9">ABC transporter permease</fullName>
    </submittedName>
</protein>
<feature type="domain" description="MacB-like periplasmic core" evidence="8">
    <location>
        <begin position="490"/>
        <end position="693"/>
    </location>
</feature>
<feature type="domain" description="MacB-like periplasmic core" evidence="8">
    <location>
        <begin position="73"/>
        <end position="299"/>
    </location>
</feature>
<dbReference type="EMBL" id="JACWZY010000014">
    <property type="protein sequence ID" value="MBD2702315.1"/>
    <property type="molecule type" value="Genomic_DNA"/>
</dbReference>
<name>A0A927AT13_9BACT</name>
<feature type="transmembrane region" description="Helical" evidence="6">
    <location>
        <begin position="74"/>
        <end position="95"/>
    </location>
</feature>
<evidence type="ECO:0000256" key="4">
    <source>
        <dbReference type="ARBA" id="ARBA00022989"/>
    </source>
</evidence>
<keyword evidence="10" id="KW-1185">Reference proteome</keyword>
<feature type="transmembrane region" description="Helical" evidence="6">
    <location>
        <begin position="727"/>
        <end position="751"/>
    </location>
</feature>
<comment type="caution">
    <text evidence="9">The sequence shown here is derived from an EMBL/GenBank/DDBJ whole genome shotgun (WGS) entry which is preliminary data.</text>
</comment>
<keyword evidence="5 6" id="KW-0472">Membrane</keyword>
<feature type="transmembrane region" description="Helical" evidence="6">
    <location>
        <begin position="434"/>
        <end position="458"/>
    </location>
</feature>
<feature type="domain" description="ABC3 transporter permease C-terminal" evidence="7">
    <location>
        <begin position="347"/>
        <end position="461"/>
    </location>
</feature>
<evidence type="ECO:0000256" key="2">
    <source>
        <dbReference type="ARBA" id="ARBA00022475"/>
    </source>
</evidence>
<dbReference type="Pfam" id="PF12704">
    <property type="entry name" value="MacB_PCD"/>
    <property type="match status" value="2"/>
</dbReference>
<evidence type="ECO:0000256" key="3">
    <source>
        <dbReference type="ARBA" id="ARBA00022692"/>
    </source>
</evidence>
<organism evidence="9 10">
    <name type="scientific">Spirosoma profusum</name>
    <dbReference type="NCBI Taxonomy" id="2771354"/>
    <lineage>
        <taxon>Bacteria</taxon>
        <taxon>Pseudomonadati</taxon>
        <taxon>Bacteroidota</taxon>
        <taxon>Cytophagia</taxon>
        <taxon>Cytophagales</taxon>
        <taxon>Cytophagaceae</taxon>
        <taxon>Spirosoma</taxon>
    </lineage>
</organism>
<feature type="domain" description="ABC3 transporter permease C-terminal" evidence="7">
    <location>
        <begin position="731"/>
        <end position="839"/>
    </location>
</feature>
<evidence type="ECO:0000256" key="1">
    <source>
        <dbReference type="ARBA" id="ARBA00004651"/>
    </source>
</evidence>
<feature type="transmembrane region" description="Helical" evidence="6">
    <location>
        <begin position="779"/>
        <end position="798"/>
    </location>
</feature>
<feature type="transmembrane region" description="Helical" evidence="6">
    <location>
        <begin position="813"/>
        <end position="833"/>
    </location>
</feature>
<evidence type="ECO:0000259" key="7">
    <source>
        <dbReference type="Pfam" id="PF02687"/>
    </source>
</evidence>
<keyword evidence="4 6" id="KW-1133">Transmembrane helix</keyword>
<dbReference type="Pfam" id="PF02687">
    <property type="entry name" value="FtsX"/>
    <property type="match status" value="2"/>
</dbReference>
<sequence length="850" mass="95080">MEGDLDELFQERIRGVGLREARWRYVRDVVSLLRPSLIKRENTNTYPTPAFTTMIRNYLKIAFRNLAKNRVYSFINIGGLAAGMAVAMLIGLWIYDELSYDRYFQNYDRIAKVMQKGTFNGEVFNGEYNPAPMGPELRTVYGSDFTHVIMSSGDGNNDHILAYGEKKFTKTGSYLSAGAPDMLALNMLSGTRNGLKHQNSILLSESVAKALFGETDPLGKLMKIDNKLDVKVTGVYEDFPYNTEFRDLKFIAPWDLYVASESWVKQAQDNVEWGNFSWQVLVQIAPNADFDAVSAKIKNIRLKHNPEVAFIKPEVYLLPMSKWHLYSGWDKSGNLEGRIQYVWLFGIIGVFVLLLACINFMNLSTARSEKRAKEVGIRKAVGSVRSQLIAQFFSESLLVVAFAFVLAILFVLLILPVFNDVADKQIGILWTNPVFWLCGIGFSLLTGLIAGSYPALYLSSFQAVKVLKGTFRVGRFASIPRQVLVVVQFTVSVTLIIGTIIVFRQIQHAKDRPVGYDRSGLITVAMNTPELHQHYNALRDALIQTGGVVDMSTSSAPATNLNSQNSGFSWEGKDPNFKESFGTIAVSHDFGKTVGWQFVQGRDLSRKFASDSSGMVLNETAVRYMGLKDPVGKQIKWNDSQFRVVGVIKDMIMESPFKPVTQTVYMLNYGWANVINIKLNPARSTSESLAKIEGVFRKFNPGSPFDYRFTDQQYALKFAAEERIGKLASGFAILAILISCLGLFGLASFVAEQRTKEIGVRKVLGASVTNVWVLLSKDFVVLVVIAFGISSFIAYYFLNGWLQKYQYHTDLSWWIFAVAGLGALVVTLLTVSYQSIKAALVNPVKSLRSE</sequence>
<dbReference type="InterPro" id="IPR050250">
    <property type="entry name" value="Macrolide_Exporter_MacB"/>
</dbReference>
<evidence type="ECO:0000313" key="10">
    <source>
        <dbReference type="Proteomes" id="UP000598820"/>
    </source>
</evidence>
<dbReference type="InterPro" id="IPR003838">
    <property type="entry name" value="ABC3_permease_C"/>
</dbReference>
<evidence type="ECO:0000256" key="6">
    <source>
        <dbReference type="SAM" id="Phobius"/>
    </source>
</evidence>
<proteinExistence type="predicted"/>
<dbReference type="PANTHER" id="PTHR30572:SF18">
    <property type="entry name" value="ABC-TYPE MACROLIDE FAMILY EXPORT SYSTEM PERMEASE COMPONENT 2"/>
    <property type="match status" value="1"/>
</dbReference>
<evidence type="ECO:0000259" key="8">
    <source>
        <dbReference type="Pfam" id="PF12704"/>
    </source>
</evidence>
<reference evidence="9" key="1">
    <citation type="submission" date="2020-09" db="EMBL/GenBank/DDBJ databases">
        <authorList>
            <person name="Kim M.K."/>
        </authorList>
    </citation>
    <scope>NUCLEOTIDE SEQUENCE</scope>
    <source>
        <strain evidence="9">BT702</strain>
    </source>
</reference>
<dbReference type="NCBIfam" id="NF038404">
    <property type="entry name" value="perm_prefix_2"/>
    <property type="match status" value="1"/>
</dbReference>
<evidence type="ECO:0000313" key="9">
    <source>
        <dbReference type="EMBL" id="MBD2702315.1"/>
    </source>
</evidence>
<dbReference type="PANTHER" id="PTHR30572">
    <property type="entry name" value="MEMBRANE COMPONENT OF TRANSPORTER-RELATED"/>
    <property type="match status" value="1"/>
</dbReference>
<dbReference type="Proteomes" id="UP000598820">
    <property type="component" value="Unassembled WGS sequence"/>
</dbReference>
<accession>A0A927AT13</accession>
<dbReference type="InterPro" id="IPR025857">
    <property type="entry name" value="MacB_PCD"/>
</dbReference>
<feature type="transmembrane region" description="Helical" evidence="6">
    <location>
        <begin position="341"/>
        <end position="363"/>
    </location>
</feature>